<accession>A0A9W8WQR9</accession>
<evidence type="ECO:0000313" key="1">
    <source>
        <dbReference type="EMBL" id="KAJ4330863.1"/>
    </source>
</evidence>
<name>A0A9W8WQR9_9PLEO</name>
<dbReference type="OrthoDB" id="3792593at2759"/>
<sequence length="93" mass="10577">MANYRKQYLDHLERWLNYEEESSTPPIVEDGKIPPTKKSLLPVPCLPIVLPLPSCAREEASEEWANNKPTLEYTEAQNRGKTVTQKIKGLLGL</sequence>
<dbReference type="EMBL" id="JAPEUV010000174">
    <property type="protein sequence ID" value="KAJ4330863.1"/>
    <property type="molecule type" value="Genomic_DNA"/>
</dbReference>
<gene>
    <name evidence="1" type="ORF">N0V87_009625</name>
</gene>
<evidence type="ECO:0000313" key="2">
    <source>
        <dbReference type="Proteomes" id="UP001140562"/>
    </source>
</evidence>
<reference evidence="1" key="1">
    <citation type="submission" date="2022-10" db="EMBL/GenBank/DDBJ databases">
        <title>Tapping the CABI collections for fungal endophytes: first genome assemblies for Collariella, Neodidymelliopsis, Ascochyta clinopodiicola, Didymella pomorum, Didymosphaeria variabile, Neocosmospora piperis and Neocucurbitaria cava.</title>
        <authorList>
            <person name="Hill R."/>
        </authorList>
    </citation>
    <scope>NUCLEOTIDE SEQUENCE</scope>
    <source>
        <strain evidence="1">IMI 360193</strain>
    </source>
</reference>
<organism evidence="1 2">
    <name type="scientific">Didymella glomerata</name>
    <dbReference type="NCBI Taxonomy" id="749621"/>
    <lineage>
        <taxon>Eukaryota</taxon>
        <taxon>Fungi</taxon>
        <taxon>Dikarya</taxon>
        <taxon>Ascomycota</taxon>
        <taxon>Pezizomycotina</taxon>
        <taxon>Dothideomycetes</taxon>
        <taxon>Pleosporomycetidae</taxon>
        <taxon>Pleosporales</taxon>
        <taxon>Pleosporineae</taxon>
        <taxon>Didymellaceae</taxon>
        <taxon>Didymella</taxon>
    </lineage>
</organism>
<proteinExistence type="predicted"/>
<keyword evidence="2" id="KW-1185">Reference proteome</keyword>
<dbReference type="AlphaFoldDB" id="A0A9W8WQR9"/>
<comment type="caution">
    <text evidence="1">The sequence shown here is derived from an EMBL/GenBank/DDBJ whole genome shotgun (WGS) entry which is preliminary data.</text>
</comment>
<dbReference type="Proteomes" id="UP001140562">
    <property type="component" value="Unassembled WGS sequence"/>
</dbReference>
<protein>
    <submittedName>
        <fullName evidence="1">Uncharacterized protein</fullName>
    </submittedName>
</protein>